<dbReference type="SUPFAM" id="SSF51445">
    <property type="entry name" value="(Trans)glycosidases"/>
    <property type="match status" value="1"/>
</dbReference>
<dbReference type="Gene3D" id="3.20.20.80">
    <property type="entry name" value="Glycosidases"/>
    <property type="match status" value="1"/>
</dbReference>
<dbReference type="RefSeq" id="WP_307813164.1">
    <property type="nucleotide sequence ID" value="NZ_JAFBBP010000001.1"/>
</dbReference>
<evidence type="ECO:0000313" key="3">
    <source>
        <dbReference type="EMBL" id="MBM7489187.1"/>
    </source>
</evidence>
<proteinExistence type="predicted"/>
<feature type="domain" description="Asl1-like glycosyl hydrolase catalytic" evidence="2">
    <location>
        <begin position="112"/>
        <end position="332"/>
    </location>
</feature>
<dbReference type="PANTHER" id="PTHR34154:SF3">
    <property type="entry name" value="ALKALI-SENSITIVE LINKAGE PROTEIN 1"/>
    <property type="match status" value="1"/>
</dbReference>
<evidence type="ECO:0000256" key="1">
    <source>
        <dbReference type="SAM" id="MobiDB-lite"/>
    </source>
</evidence>
<accession>A0ABS2LMK0</accession>
<dbReference type="PANTHER" id="PTHR34154">
    <property type="entry name" value="ALKALI-SENSITIVE LINKAGE PROTEIN 1"/>
    <property type="match status" value="1"/>
</dbReference>
<evidence type="ECO:0000259" key="2">
    <source>
        <dbReference type="Pfam" id="PF11790"/>
    </source>
</evidence>
<feature type="region of interest" description="Disordered" evidence="1">
    <location>
        <begin position="35"/>
        <end position="93"/>
    </location>
</feature>
<dbReference type="InterPro" id="IPR024655">
    <property type="entry name" value="Asl1_glyco_hydro_catalytic"/>
</dbReference>
<organism evidence="3 4">
    <name type="scientific">Micromonospora luteifusca</name>
    <dbReference type="NCBI Taxonomy" id="709860"/>
    <lineage>
        <taxon>Bacteria</taxon>
        <taxon>Bacillati</taxon>
        <taxon>Actinomycetota</taxon>
        <taxon>Actinomycetes</taxon>
        <taxon>Micromonosporales</taxon>
        <taxon>Micromonosporaceae</taxon>
        <taxon>Micromonospora</taxon>
    </lineage>
</organism>
<dbReference type="EMBL" id="JAFBBP010000001">
    <property type="protein sequence ID" value="MBM7489187.1"/>
    <property type="molecule type" value="Genomic_DNA"/>
</dbReference>
<dbReference type="Pfam" id="PF11790">
    <property type="entry name" value="Glyco_hydro_cc"/>
    <property type="match status" value="1"/>
</dbReference>
<dbReference type="Proteomes" id="UP000764837">
    <property type="component" value="Unassembled WGS sequence"/>
</dbReference>
<keyword evidence="4" id="KW-1185">Reference proteome</keyword>
<comment type="caution">
    <text evidence="3">The sequence shown here is derived from an EMBL/GenBank/DDBJ whole genome shotgun (WGS) entry which is preliminary data.</text>
</comment>
<name>A0ABS2LMK0_9ACTN</name>
<evidence type="ECO:0000313" key="4">
    <source>
        <dbReference type="Proteomes" id="UP000764837"/>
    </source>
</evidence>
<dbReference type="InterPro" id="IPR053183">
    <property type="entry name" value="ASL1"/>
</dbReference>
<sequence length="336" mass="35795">MRRLLWPLAVAAVVAVLVTGVIVVVQPTGPTPAPAATQAVDALPPTNPQASPLTATTPTATTSPAGVTPTPTTTPTVKPTTARPVAPAAPGVSTKRKGVGVWTFDGVSQALASSGASWYYTWDVAHPGVTSPKGAEFVPMIWGAKSVTASNLQQAKRSGRQLLGFNEPDLAGQAEMSVEQALELWPQLEATGLPLGSPAVAWGGDRPGEWLDRFMAGVKQRGYRVDFIALHWYGGDFTTANAVNQLKSYLQAVHDRYRLPIWLTEFALIDFSDGVRFPTQAQQAAFLTAATRMLGGLTWLHRYAWFGLPATDKDQTGLFRTGSEATAVGRAYQAAR</sequence>
<feature type="compositionally biased region" description="Low complexity" evidence="1">
    <location>
        <begin position="52"/>
        <end position="90"/>
    </location>
</feature>
<protein>
    <recommendedName>
        <fullName evidence="2">Asl1-like glycosyl hydrolase catalytic domain-containing protein</fullName>
    </recommendedName>
</protein>
<reference evidence="3 4" key="1">
    <citation type="submission" date="2021-01" db="EMBL/GenBank/DDBJ databases">
        <title>Sequencing the genomes of 1000 actinobacteria strains.</title>
        <authorList>
            <person name="Klenk H.-P."/>
        </authorList>
    </citation>
    <scope>NUCLEOTIDE SEQUENCE [LARGE SCALE GENOMIC DNA]</scope>
    <source>
        <strain evidence="3 4">DSM 100204</strain>
    </source>
</reference>
<gene>
    <name evidence="3" type="ORF">JOD64_000409</name>
</gene>
<dbReference type="InterPro" id="IPR017853">
    <property type="entry name" value="GH"/>
</dbReference>